<dbReference type="AlphaFoldDB" id="A0A0F9V6U3"/>
<evidence type="ECO:0000313" key="1">
    <source>
        <dbReference type="EMBL" id="KKN99704.1"/>
    </source>
</evidence>
<gene>
    <name evidence="1" type="ORF">LCGC14_0134500</name>
</gene>
<dbReference type="EMBL" id="LAZR01000045">
    <property type="protein sequence ID" value="KKN99704.1"/>
    <property type="molecule type" value="Genomic_DNA"/>
</dbReference>
<organism evidence="1">
    <name type="scientific">marine sediment metagenome</name>
    <dbReference type="NCBI Taxonomy" id="412755"/>
    <lineage>
        <taxon>unclassified sequences</taxon>
        <taxon>metagenomes</taxon>
        <taxon>ecological metagenomes</taxon>
    </lineage>
</organism>
<protein>
    <submittedName>
        <fullName evidence="1">Uncharacterized protein</fullName>
    </submittedName>
</protein>
<proteinExistence type="predicted"/>
<accession>A0A0F9V6U3</accession>
<comment type="caution">
    <text evidence="1">The sequence shown here is derived from an EMBL/GenBank/DDBJ whole genome shotgun (WGS) entry which is preliminary data.</text>
</comment>
<reference evidence="1" key="1">
    <citation type="journal article" date="2015" name="Nature">
        <title>Complex archaea that bridge the gap between prokaryotes and eukaryotes.</title>
        <authorList>
            <person name="Spang A."/>
            <person name="Saw J.H."/>
            <person name="Jorgensen S.L."/>
            <person name="Zaremba-Niedzwiedzka K."/>
            <person name="Martijn J."/>
            <person name="Lind A.E."/>
            <person name="van Eijk R."/>
            <person name="Schleper C."/>
            <person name="Guy L."/>
            <person name="Ettema T.J."/>
        </authorList>
    </citation>
    <scope>NUCLEOTIDE SEQUENCE</scope>
</reference>
<sequence>MTIIIKNDAFITADVLALVTRERESALSYREWKHRLAGYGYGVRDTDHGSVLETLPHHVEVCVLPADLCV</sequence>
<name>A0A0F9V6U3_9ZZZZ</name>